<keyword evidence="1" id="KW-0812">Transmembrane</keyword>
<dbReference type="OrthoDB" id="2236717at2"/>
<evidence type="ECO:0000313" key="2">
    <source>
        <dbReference type="EMBL" id="RLY03964.1"/>
    </source>
</evidence>
<name>A0A3L9DUC9_9STRE</name>
<evidence type="ECO:0008006" key="4">
    <source>
        <dbReference type="Google" id="ProtNLM"/>
    </source>
</evidence>
<accession>A0A3L9DUC9</accession>
<organism evidence="2 3">
    <name type="scientific">Streptococcus hillyeri</name>
    <dbReference type="NCBI Taxonomy" id="2282420"/>
    <lineage>
        <taxon>Bacteria</taxon>
        <taxon>Bacillati</taxon>
        <taxon>Bacillota</taxon>
        <taxon>Bacilli</taxon>
        <taxon>Lactobacillales</taxon>
        <taxon>Streptococcaceae</taxon>
        <taxon>Streptococcus</taxon>
    </lineage>
</organism>
<dbReference type="EMBL" id="RCVM01000005">
    <property type="protein sequence ID" value="RLY03964.1"/>
    <property type="molecule type" value="Genomic_DNA"/>
</dbReference>
<comment type="caution">
    <text evidence="2">The sequence shown here is derived from an EMBL/GenBank/DDBJ whole genome shotgun (WGS) entry which is preliminary data.</text>
</comment>
<keyword evidence="3" id="KW-1185">Reference proteome</keyword>
<dbReference type="Proteomes" id="UP000279194">
    <property type="component" value="Unassembled WGS sequence"/>
</dbReference>
<keyword evidence="1" id="KW-1133">Transmembrane helix</keyword>
<proteinExistence type="predicted"/>
<gene>
    <name evidence="2" type="ORF">EAF07_04055</name>
</gene>
<sequence length="275" mass="31657">MSHHHSNPNNTGNVFLKGIVFLILLAVLIKSILPIVVVGAIGYGVYRLATRQASLEKRNTSLRLQDLRDDIHQTDSQVKLLEKYLSNKDYGQYTLLAREVLPQVEHIRDESEALKDKMDLNIYKRVNKKATDVITDIQKQLKRLDIAPDLKAASAEEKSLLENAPELLTIYRNIQRDHGVILDKIEQMDNKAELLAIHESEMNRFKDILSGYLKIKQSPKDFYNADERLSQAKATLEKFDLSLDETLRKLNEQELKDFEISMRMMEDTNTGSDIY</sequence>
<dbReference type="AlphaFoldDB" id="A0A3L9DUC9"/>
<feature type="transmembrane region" description="Helical" evidence="1">
    <location>
        <begin position="20"/>
        <end position="46"/>
    </location>
</feature>
<protein>
    <recommendedName>
        <fullName evidence="4">Membrane associated protein</fullName>
    </recommendedName>
</protein>
<evidence type="ECO:0000313" key="3">
    <source>
        <dbReference type="Proteomes" id="UP000279194"/>
    </source>
</evidence>
<reference evidence="2 3" key="1">
    <citation type="submission" date="2018-10" db="EMBL/GenBank/DDBJ databases">
        <title>Streptococcus hillyeri sp. nov., isolated from equine tracheal sample.</title>
        <authorList>
            <person name="Macfadyen A.C."/>
            <person name="Waller A."/>
            <person name="Paterson G.K."/>
        </authorList>
    </citation>
    <scope>NUCLEOTIDE SEQUENCE [LARGE SCALE GENOMIC DNA]</scope>
    <source>
        <strain evidence="2 3">28462</strain>
    </source>
</reference>
<dbReference type="RefSeq" id="WP_121835012.1">
    <property type="nucleotide sequence ID" value="NZ_CP163513.1"/>
</dbReference>
<keyword evidence="1" id="KW-0472">Membrane</keyword>
<evidence type="ECO:0000256" key="1">
    <source>
        <dbReference type="SAM" id="Phobius"/>
    </source>
</evidence>